<evidence type="ECO:0000256" key="3">
    <source>
        <dbReference type="ARBA" id="ARBA00022692"/>
    </source>
</evidence>
<dbReference type="PANTHER" id="PTHR42911">
    <property type="entry name" value="MODULATOR OF FTSH PROTEASE HFLC"/>
    <property type="match status" value="1"/>
</dbReference>
<dbReference type="SUPFAM" id="SSF117892">
    <property type="entry name" value="Band 7/SPFH domain"/>
    <property type="match status" value="1"/>
</dbReference>
<gene>
    <name evidence="8" type="ORF">GCM10007989_08160</name>
</gene>
<name>A0A918RXV1_9HYPH</name>
<feature type="compositionally biased region" description="Polar residues" evidence="6">
    <location>
        <begin position="381"/>
        <end position="396"/>
    </location>
</feature>
<dbReference type="Pfam" id="PF01145">
    <property type="entry name" value="Band_7"/>
    <property type="match status" value="1"/>
</dbReference>
<keyword evidence="3" id="KW-0812">Transmembrane</keyword>
<proteinExistence type="inferred from homology"/>
<comment type="subcellular location">
    <subcellularLocation>
        <location evidence="1">Membrane</location>
        <topology evidence="1">Single-pass membrane protein</topology>
    </subcellularLocation>
</comment>
<evidence type="ECO:0000313" key="8">
    <source>
        <dbReference type="EMBL" id="GHA15735.1"/>
    </source>
</evidence>
<dbReference type="InterPro" id="IPR010200">
    <property type="entry name" value="HflC"/>
</dbReference>
<dbReference type="InterPro" id="IPR036013">
    <property type="entry name" value="Band_7/SPFH_dom_sf"/>
</dbReference>
<reference evidence="8" key="2">
    <citation type="submission" date="2020-09" db="EMBL/GenBank/DDBJ databases">
        <authorList>
            <person name="Sun Q."/>
            <person name="Kim S."/>
        </authorList>
    </citation>
    <scope>NUCLEOTIDE SEQUENCE</scope>
    <source>
        <strain evidence="8">KCTC 32437</strain>
    </source>
</reference>
<protein>
    <recommendedName>
        <fullName evidence="7">Band 7 domain-containing protein</fullName>
    </recommendedName>
</protein>
<dbReference type="SMART" id="SM00244">
    <property type="entry name" value="PHB"/>
    <property type="match status" value="1"/>
</dbReference>
<organism evidence="8 9">
    <name type="scientific">Devosia pacifica</name>
    <dbReference type="NCBI Taxonomy" id="1335967"/>
    <lineage>
        <taxon>Bacteria</taxon>
        <taxon>Pseudomonadati</taxon>
        <taxon>Pseudomonadota</taxon>
        <taxon>Alphaproteobacteria</taxon>
        <taxon>Hyphomicrobiales</taxon>
        <taxon>Devosiaceae</taxon>
        <taxon>Devosia</taxon>
    </lineage>
</organism>
<comment type="similarity">
    <text evidence="2">Belongs to the band 7/mec-2 family. HflC subfamily.</text>
</comment>
<dbReference type="Gene3D" id="3.30.479.30">
    <property type="entry name" value="Band 7 domain"/>
    <property type="match status" value="1"/>
</dbReference>
<keyword evidence="5" id="KW-0472">Membrane</keyword>
<evidence type="ECO:0000313" key="9">
    <source>
        <dbReference type="Proteomes" id="UP000646579"/>
    </source>
</evidence>
<dbReference type="InterPro" id="IPR001107">
    <property type="entry name" value="Band_7"/>
</dbReference>
<reference evidence="8" key="1">
    <citation type="journal article" date="2014" name="Int. J. Syst. Evol. Microbiol.">
        <title>Complete genome sequence of Corynebacterium casei LMG S-19264T (=DSM 44701T), isolated from a smear-ripened cheese.</title>
        <authorList>
            <consortium name="US DOE Joint Genome Institute (JGI-PGF)"/>
            <person name="Walter F."/>
            <person name="Albersmeier A."/>
            <person name="Kalinowski J."/>
            <person name="Ruckert C."/>
        </authorList>
    </citation>
    <scope>NUCLEOTIDE SEQUENCE</scope>
    <source>
        <strain evidence="8">KCTC 32437</strain>
    </source>
</reference>
<dbReference type="RefSeq" id="WP_189423645.1">
    <property type="nucleotide sequence ID" value="NZ_BMZE01000001.1"/>
</dbReference>
<sequence>MNNRLIIAAVVVLAALYVVVSSVYIVNERQQAIVTRFGEITAVHSEPGLYFKIPTDVIDRVQMIEDRLLRYDLADMTVQVSGGAFYEVDAFLTYRIVDPRLFRQRALGELSVVEDRIATRFDAALRQVYGLREFSAALSEQRTQMMLEARDLIRPEMAEIGIEIVDVRIQRTDLAEEVSERTFERMRAERLAEAALLRARGQEQAQSLRAIADRQAVEIVAAATRDSEIIRGEGDATANSLFADAYTQNEEFFEFYRSMEAYRNALANTGTTMVLSPQSAFFDYFGSSGSIPEPSEEFATPRVTGQPIVVQETDEPALDGLGIEETVPPSITLEDGSELSPTVGTEIPEPAEPDPSVSAPDVPGAEPTEVPPSEGLLQDIQGGTDSLSPVDNTGSAADQVDPEAEDAGSDAGAVADEEAVPAQ</sequence>
<accession>A0A918RXV1</accession>
<evidence type="ECO:0000256" key="4">
    <source>
        <dbReference type="ARBA" id="ARBA00022989"/>
    </source>
</evidence>
<dbReference type="EMBL" id="BMZE01000001">
    <property type="protein sequence ID" value="GHA15735.1"/>
    <property type="molecule type" value="Genomic_DNA"/>
</dbReference>
<dbReference type="Proteomes" id="UP000646579">
    <property type="component" value="Unassembled WGS sequence"/>
</dbReference>
<dbReference type="CDD" id="cd03405">
    <property type="entry name" value="SPFH_HflC"/>
    <property type="match status" value="1"/>
</dbReference>
<feature type="domain" description="Band 7" evidence="7">
    <location>
        <begin position="21"/>
        <end position="186"/>
    </location>
</feature>
<evidence type="ECO:0000256" key="5">
    <source>
        <dbReference type="ARBA" id="ARBA00023136"/>
    </source>
</evidence>
<keyword evidence="9" id="KW-1185">Reference proteome</keyword>
<feature type="region of interest" description="Disordered" evidence="6">
    <location>
        <begin position="320"/>
        <end position="423"/>
    </location>
</feature>
<evidence type="ECO:0000256" key="2">
    <source>
        <dbReference type="ARBA" id="ARBA00007862"/>
    </source>
</evidence>
<evidence type="ECO:0000259" key="7">
    <source>
        <dbReference type="SMART" id="SM00244"/>
    </source>
</evidence>
<dbReference type="PANTHER" id="PTHR42911:SF1">
    <property type="entry name" value="MODULATOR OF FTSH PROTEASE HFLC"/>
    <property type="match status" value="1"/>
</dbReference>
<dbReference type="GO" id="GO:0016020">
    <property type="term" value="C:membrane"/>
    <property type="evidence" value="ECO:0007669"/>
    <property type="project" value="UniProtKB-SubCell"/>
</dbReference>
<dbReference type="AlphaFoldDB" id="A0A918RXV1"/>
<keyword evidence="4" id="KW-1133">Transmembrane helix</keyword>
<comment type="caution">
    <text evidence="8">The sequence shown here is derived from an EMBL/GenBank/DDBJ whole genome shotgun (WGS) entry which is preliminary data.</text>
</comment>
<evidence type="ECO:0000256" key="6">
    <source>
        <dbReference type="SAM" id="MobiDB-lite"/>
    </source>
</evidence>
<evidence type="ECO:0000256" key="1">
    <source>
        <dbReference type="ARBA" id="ARBA00004167"/>
    </source>
</evidence>